<evidence type="ECO:0000313" key="3">
    <source>
        <dbReference type="Proteomes" id="UP001234989"/>
    </source>
</evidence>
<feature type="compositionally biased region" description="Pro residues" evidence="1">
    <location>
        <begin position="16"/>
        <end position="30"/>
    </location>
</feature>
<protein>
    <submittedName>
        <fullName evidence="2">Uncharacterized protein</fullName>
    </submittedName>
</protein>
<proteinExistence type="predicted"/>
<name>A0AAF0QVP0_SOLVR</name>
<dbReference type="AlphaFoldDB" id="A0AAF0QVP0"/>
<dbReference type="Proteomes" id="UP001234989">
    <property type="component" value="Chromosome 5"/>
</dbReference>
<organism evidence="2 3">
    <name type="scientific">Solanum verrucosum</name>
    <dbReference type="NCBI Taxonomy" id="315347"/>
    <lineage>
        <taxon>Eukaryota</taxon>
        <taxon>Viridiplantae</taxon>
        <taxon>Streptophyta</taxon>
        <taxon>Embryophyta</taxon>
        <taxon>Tracheophyta</taxon>
        <taxon>Spermatophyta</taxon>
        <taxon>Magnoliopsida</taxon>
        <taxon>eudicotyledons</taxon>
        <taxon>Gunneridae</taxon>
        <taxon>Pentapetalae</taxon>
        <taxon>asterids</taxon>
        <taxon>lamiids</taxon>
        <taxon>Solanales</taxon>
        <taxon>Solanaceae</taxon>
        <taxon>Solanoideae</taxon>
        <taxon>Solaneae</taxon>
        <taxon>Solanum</taxon>
    </lineage>
</organism>
<gene>
    <name evidence="2" type="ORF">MTR67_022623</name>
</gene>
<evidence type="ECO:0000313" key="2">
    <source>
        <dbReference type="EMBL" id="WMV29238.1"/>
    </source>
</evidence>
<reference evidence="2" key="1">
    <citation type="submission" date="2023-08" db="EMBL/GenBank/DDBJ databases">
        <title>A de novo genome assembly of Solanum verrucosum Schlechtendal, a Mexican diploid species geographically isolated from the other diploid A-genome species in potato relatives.</title>
        <authorList>
            <person name="Hosaka K."/>
        </authorList>
    </citation>
    <scope>NUCLEOTIDE SEQUENCE</scope>
    <source>
        <tissue evidence="2">Young leaves</tissue>
    </source>
</reference>
<keyword evidence="3" id="KW-1185">Reference proteome</keyword>
<accession>A0AAF0QVP0</accession>
<feature type="compositionally biased region" description="Basic residues" evidence="1">
    <location>
        <begin position="1"/>
        <end position="15"/>
    </location>
</feature>
<evidence type="ECO:0000256" key="1">
    <source>
        <dbReference type="SAM" id="MobiDB-lite"/>
    </source>
</evidence>
<feature type="region of interest" description="Disordered" evidence="1">
    <location>
        <begin position="1"/>
        <end position="30"/>
    </location>
</feature>
<sequence length="59" mass="6595">MRISWGKKHQNHHLYHPPPPPTPSSSIAPPFPSLPHPNYFLPVASTTLPPSPKPLSFTY</sequence>
<dbReference type="EMBL" id="CP133616">
    <property type="protein sequence ID" value="WMV29238.1"/>
    <property type="molecule type" value="Genomic_DNA"/>
</dbReference>